<keyword evidence="1" id="KW-0812">Transmembrane</keyword>
<dbReference type="RefSeq" id="WP_267981182.1">
    <property type="nucleotide sequence ID" value="NZ_JAPQKF010000005.1"/>
</dbReference>
<protein>
    <submittedName>
        <fullName evidence="2">Uncharacterized protein</fullName>
    </submittedName>
</protein>
<sequence>MSIKKLTTIIIAIVVMTVVSTILVYKYATTSKCSPMSLEKALDTFSTAQIKNDPDLIKCISVTKKEEAEFLQLQTFLGGTDFNDTVIKAFELRDAAKNFEESSVEKSDLKVPQSPQKETAPAAPTVSYEALYVSDEGVGYDQIFALESRGEDTMGQAINYQSKAGRVNVMEQVVEDVELTGYVHIDHAYKFADQYVLIVSTGEHGNSCPATTYAFSYDTKSESVTGKTEIDGCSENVQAFAEGNKLTVKKDGKATTIYNGKV</sequence>
<evidence type="ECO:0000313" key="3">
    <source>
        <dbReference type="Proteomes" id="UP001168524"/>
    </source>
</evidence>
<gene>
    <name evidence="2" type="ORF">QTA56_12035</name>
</gene>
<name>A0ABT7WQJ4_9GAMM</name>
<reference evidence="2" key="1">
    <citation type="submission" date="2023-06" db="EMBL/GenBank/DDBJ databases">
        <title>Two novel species of Acinetobacter isolated from motorbike repairing workshop in Vietnam.</title>
        <authorList>
            <person name="Le N.T.T."/>
        </authorList>
    </citation>
    <scope>NUCLEOTIDE SEQUENCE</scope>
    <source>
        <strain evidence="2">VNH17</strain>
    </source>
</reference>
<comment type="caution">
    <text evidence="2">The sequence shown here is derived from an EMBL/GenBank/DDBJ whole genome shotgun (WGS) entry which is preliminary data.</text>
</comment>
<keyword evidence="3" id="KW-1185">Reference proteome</keyword>
<evidence type="ECO:0000256" key="1">
    <source>
        <dbReference type="SAM" id="Phobius"/>
    </source>
</evidence>
<dbReference type="Proteomes" id="UP001168524">
    <property type="component" value="Unassembled WGS sequence"/>
</dbReference>
<organism evidence="2 3">
    <name type="scientific">Acinetobacter thutiue</name>
    <dbReference type="NCBI Taxonomy" id="2998078"/>
    <lineage>
        <taxon>Bacteria</taxon>
        <taxon>Pseudomonadati</taxon>
        <taxon>Pseudomonadota</taxon>
        <taxon>Gammaproteobacteria</taxon>
        <taxon>Moraxellales</taxon>
        <taxon>Moraxellaceae</taxon>
        <taxon>Acinetobacter</taxon>
    </lineage>
</organism>
<proteinExistence type="predicted"/>
<accession>A0ABT7WQJ4</accession>
<keyword evidence="1" id="KW-0472">Membrane</keyword>
<keyword evidence="1" id="KW-1133">Transmembrane helix</keyword>
<feature type="transmembrane region" description="Helical" evidence="1">
    <location>
        <begin position="7"/>
        <end position="28"/>
    </location>
</feature>
<evidence type="ECO:0000313" key="2">
    <source>
        <dbReference type="EMBL" id="MDN0014953.1"/>
    </source>
</evidence>
<dbReference type="EMBL" id="JAUDZE010000005">
    <property type="protein sequence ID" value="MDN0014953.1"/>
    <property type="molecule type" value="Genomic_DNA"/>
</dbReference>